<feature type="signal peptide" evidence="1">
    <location>
        <begin position="1"/>
        <end position="17"/>
    </location>
</feature>
<keyword evidence="3" id="KW-1185">Reference proteome</keyword>
<dbReference type="AlphaFoldDB" id="A0AA36G6N6"/>
<name>A0AA36G6N6_9BILA</name>
<feature type="chain" id="PRO_5041423017" description="VWFA domain-containing protein" evidence="1">
    <location>
        <begin position="18"/>
        <end position="354"/>
    </location>
</feature>
<gene>
    <name evidence="2" type="ORF">MSPICULIGERA_LOCUS19492</name>
</gene>
<comment type="caution">
    <text evidence="2">The sequence shown here is derived from an EMBL/GenBank/DDBJ whole genome shotgun (WGS) entry which is preliminary data.</text>
</comment>
<proteinExistence type="predicted"/>
<keyword evidence="1" id="KW-0732">Signal</keyword>
<reference evidence="2" key="1">
    <citation type="submission" date="2023-06" db="EMBL/GenBank/DDBJ databases">
        <authorList>
            <person name="Delattre M."/>
        </authorList>
    </citation>
    <scope>NUCLEOTIDE SEQUENCE</scope>
    <source>
        <strain evidence="2">AF72</strain>
    </source>
</reference>
<feature type="non-terminal residue" evidence="2">
    <location>
        <position position="354"/>
    </location>
</feature>
<dbReference type="PANTHER" id="PTHR33748">
    <property type="entry name" value="PROTEIN CBG04600"/>
    <property type="match status" value="1"/>
</dbReference>
<sequence length="354" mass="39183">MLLHFLVLLIFLNLASCQFTSQTFPDPRSDPFACRMAFGSSICDPSSVLSDDERNRLAQRVNQLVGVTSSIKNTAAPCAQRPDSNLQIVVAILDKIGSFGTAADIEKFANNLKRRYQNHQDIGLCDTFVLIVNSRQDRQVFTVAGRDAKLSKETLKRAFESNIGHFKTNKFALGLEGMVEMITAAYSNAHIVQVPTPVEGFRQEGFESSIPPASQQQFRAAAVPTQTQEKFEELVGNVAEEDRAWVDIMSIAAARCGETGDFAKAVRSVVEEAMAISVKLISDPRYNAIEEEVESNKEILGIRDSAWKKAAESWVLPLLQKHKEAVRAGAAQACPALNPHKFLTTPNILRRHRH</sequence>
<dbReference type="Proteomes" id="UP001177023">
    <property type="component" value="Unassembled WGS sequence"/>
</dbReference>
<dbReference type="Gene3D" id="3.10.310.50">
    <property type="match status" value="1"/>
</dbReference>
<dbReference type="EMBL" id="CATQJA010002663">
    <property type="protein sequence ID" value="CAJ0581329.1"/>
    <property type="molecule type" value="Genomic_DNA"/>
</dbReference>
<dbReference type="PANTHER" id="PTHR33748:SF3">
    <property type="entry name" value="TPM_PHOSPHATASE DOMAIN-CONTAINING PROTEIN"/>
    <property type="match status" value="1"/>
</dbReference>
<evidence type="ECO:0000313" key="2">
    <source>
        <dbReference type="EMBL" id="CAJ0581329.1"/>
    </source>
</evidence>
<organism evidence="2 3">
    <name type="scientific">Mesorhabditis spiculigera</name>
    <dbReference type="NCBI Taxonomy" id="96644"/>
    <lineage>
        <taxon>Eukaryota</taxon>
        <taxon>Metazoa</taxon>
        <taxon>Ecdysozoa</taxon>
        <taxon>Nematoda</taxon>
        <taxon>Chromadorea</taxon>
        <taxon>Rhabditida</taxon>
        <taxon>Rhabditina</taxon>
        <taxon>Rhabditomorpha</taxon>
        <taxon>Rhabditoidea</taxon>
        <taxon>Rhabditidae</taxon>
        <taxon>Mesorhabditinae</taxon>
        <taxon>Mesorhabditis</taxon>
    </lineage>
</organism>
<dbReference type="InterPro" id="IPR033438">
    <property type="entry name" value="MOLO1"/>
</dbReference>
<dbReference type="Pfam" id="PF17175">
    <property type="entry name" value="MOLO1"/>
    <property type="match status" value="1"/>
</dbReference>
<accession>A0AA36G6N6</accession>
<evidence type="ECO:0008006" key="4">
    <source>
        <dbReference type="Google" id="ProtNLM"/>
    </source>
</evidence>
<protein>
    <recommendedName>
        <fullName evidence="4">VWFA domain-containing protein</fullName>
    </recommendedName>
</protein>
<evidence type="ECO:0000313" key="3">
    <source>
        <dbReference type="Proteomes" id="UP001177023"/>
    </source>
</evidence>
<evidence type="ECO:0000256" key="1">
    <source>
        <dbReference type="SAM" id="SignalP"/>
    </source>
</evidence>
<dbReference type="GO" id="GO:0005892">
    <property type="term" value="C:acetylcholine-gated channel complex"/>
    <property type="evidence" value="ECO:0007669"/>
    <property type="project" value="InterPro"/>
</dbReference>